<sequence>MKVKINDLMNGSKINFDFTVDKIDGVSLKEPVSINGIAYREEDAYILECHYHGVIETQCVKCLEPLLETVKGDFQEKFLDSKSYSRYLSSLGEEEELEDEVINEAVNGELEIIDLVREHIILELSLYPTCEPSCDDTTMLEQYGDDGIDPRWQQLLQIKN</sequence>
<evidence type="ECO:0000313" key="2">
    <source>
        <dbReference type="Proteomes" id="UP000191153"/>
    </source>
</evidence>
<proteinExistence type="predicted"/>
<protein>
    <recommendedName>
        <fullName evidence="3">DUF177 domain-containing protein</fullName>
    </recommendedName>
</protein>
<organism evidence="1 2">
    <name type="scientific">Cetobacterium ceti</name>
    <dbReference type="NCBI Taxonomy" id="180163"/>
    <lineage>
        <taxon>Bacteria</taxon>
        <taxon>Fusobacteriati</taxon>
        <taxon>Fusobacteriota</taxon>
        <taxon>Fusobacteriia</taxon>
        <taxon>Fusobacteriales</taxon>
        <taxon>Fusobacteriaceae</taxon>
        <taxon>Cetobacterium</taxon>
    </lineage>
</organism>
<keyword evidence="2" id="KW-1185">Reference proteome</keyword>
<evidence type="ECO:0000313" key="1">
    <source>
        <dbReference type="EMBL" id="SJZ48126.1"/>
    </source>
</evidence>
<evidence type="ECO:0008006" key="3">
    <source>
        <dbReference type="Google" id="ProtNLM"/>
    </source>
</evidence>
<dbReference type="AlphaFoldDB" id="A0A1T4L0B1"/>
<dbReference type="OrthoDB" id="9790372at2"/>
<reference evidence="1 2" key="1">
    <citation type="submission" date="2017-02" db="EMBL/GenBank/DDBJ databases">
        <authorList>
            <person name="Peterson S.W."/>
        </authorList>
    </citation>
    <scope>NUCLEOTIDE SEQUENCE [LARGE SCALE GENOMIC DNA]</scope>
    <source>
        <strain evidence="1 2">ATCC 700028</strain>
    </source>
</reference>
<dbReference type="EMBL" id="FUWX01000005">
    <property type="protein sequence ID" value="SJZ48126.1"/>
    <property type="molecule type" value="Genomic_DNA"/>
</dbReference>
<gene>
    <name evidence="1" type="ORF">SAMN02745174_00700</name>
</gene>
<dbReference type="STRING" id="180163.SAMN02745174_00700"/>
<dbReference type="Proteomes" id="UP000191153">
    <property type="component" value="Unassembled WGS sequence"/>
</dbReference>
<accession>A0A1T4L0B1</accession>
<dbReference type="InterPro" id="IPR003772">
    <property type="entry name" value="YceD"/>
</dbReference>
<dbReference type="Pfam" id="PF02620">
    <property type="entry name" value="YceD"/>
    <property type="match status" value="1"/>
</dbReference>
<dbReference type="RefSeq" id="WP_078693232.1">
    <property type="nucleotide sequence ID" value="NZ_FUWX01000005.1"/>
</dbReference>
<name>A0A1T4L0B1_9FUSO</name>